<sequence length="100" mass="12031">MDANKYCKCVSGFPRLKKRLYIRKNVPIFSKTKTKYTWRGHVPMVESYKRSFVPIGYICEYCGEIMADDNKKYVPFDKYHVLEFDYKQLRDNINKISLEE</sequence>
<proteinExistence type="predicted"/>
<organism evidence="1">
    <name type="scientific">marine sediment metagenome</name>
    <dbReference type="NCBI Taxonomy" id="412755"/>
    <lineage>
        <taxon>unclassified sequences</taxon>
        <taxon>metagenomes</taxon>
        <taxon>ecological metagenomes</taxon>
    </lineage>
</organism>
<dbReference type="AlphaFoldDB" id="X1QEZ0"/>
<reference evidence="1" key="1">
    <citation type="journal article" date="2014" name="Front. Microbiol.">
        <title>High frequency of phylogenetically diverse reductive dehalogenase-homologous genes in deep subseafloor sedimentary metagenomes.</title>
        <authorList>
            <person name="Kawai M."/>
            <person name="Futagami T."/>
            <person name="Toyoda A."/>
            <person name="Takaki Y."/>
            <person name="Nishi S."/>
            <person name="Hori S."/>
            <person name="Arai W."/>
            <person name="Tsubouchi T."/>
            <person name="Morono Y."/>
            <person name="Uchiyama I."/>
            <person name="Ito T."/>
            <person name="Fujiyama A."/>
            <person name="Inagaki F."/>
            <person name="Takami H."/>
        </authorList>
    </citation>
    <scope>NUCLEOTIDE SEQUENCE</scope>
    <source>
        <strain evidence="1">Expedition CK06-06</strain>
    </source>
</reference>
<evidence type="ECO:0000313" key="1">
    <source>
        <dbReference type="EMBL" id="GAI66768.1"/>
    </source>
</evidence>
<accession>X1QEZ0</accession>
<comment type="caution">
    <text evidence="1">The sequence shown here is derived from an EMBL/GenBank/DDBJ whole genome shotgun (WGS) entry which is preliminary data.</text>
</comment>
<gene>
    <name evidence="1" type="ORF">S12H4_05977</name>
</gene>
<protein>
    <submittedName>
        <fullName evidence="1">Uncharacterized protein</fullName>
    </submittedName>
</protein>
<dbReference type="EMBL" id="BARW01002044">
    <property type="protein sequence ID" value="GAI66768.1"/>
    <property type="molecule type" value="Genomic_DNA"/>
</dbReference>
<name>X1QEZ0_9ZZZZ</name>